<name>A0ABY0ER53_CLOTA</name>
<organism evidence="2 3">
    <name type="scientific">Clostridium tetani</name>
    <dbReference type="NCBI Taxonomy" id="1513"/>
    <lineage>
        <taxon>Bacteria</taxon>
        <taxon>Bacillati</taxon>
        <taxon>Bacillota</taxon>
        <taxon>Clostridia</taxon>
        <taxon>Eubacteriales</taxon>
        <taxon>Clostridiaceae</taxon>
        <taxon>Clostridium</taxon>
    </lineage>
</organism>
<dbReference type="RefSeq" id="WP_023437344.1">
    <property type="nucleotide sequence ID" value="NZ_JSWD01000020.1"/>
</dbReference>
<dbReference type="Gene3D" id="3.40.50.12090">
    <property type="match status" value="2"/>
</dbReference>
<reference evidence="2 3" key="1">
    <citation type="submission" date="2018-06" db="EMBL/GenBank/DDBJ databases">
        <title>Genome conservation of Clostridium tetani.</title>
        <authorList>
            <person name="Bruggemann H."/>
            <person name="Popoff M.R."/>
        </authorList>
    </citation>
    <scope>NUCLEOTIDE SEQUENCE [LARGE SCALE GENOMIC DNA]</scope>
    <source>
        <strain evidence="2 3">63.05</strain>
    </source>
</reference>
<sequence>MNKKRTFLNLLATITTSVFLSGVCVESKVSAATYSKSERIWGKDRYETAVKISQNGWKDGANCVILSSGEGYADALCAAPLAKIKDGPILLTKKDTLDSNTLEELKRLGVNRVYIVGGQGSVSKEVENKIKSETNSKVERIEGKDRYETSIKIAEKLGTVNKNNQPKELILASGENYADALSAAPVGAIREIPIILTKSSELPSETKEYIKKCNANKSYVIGGQASISDSIKKSLPRSKRIYGKDRFQTNVAVAKAFPSDFEFKKPYVALGAGSTGNEFADALAVSALAAKNSAPVILTGKNLSDSTETLAKENFLPSSKITVLGGINNVPEKIVQDIRAVAELMNEEEGLYDQNIEGSAVITAKDVTVNHITINGDLYIEEKDAEIVKVKVNGTIFINPGENGECKLEDVEADKVVILSGTERGIFFKDVRANELELRNKNKTRVVLEELSKFNKTEVLTATILQNVVGSFGEVTIKDTLKDKDVELHGSFHEKIVLEGSVTLNAFPANYIEKIEVKTEKGEDIMLDGDCREVEVYSGVNIKVTKNTKGDIIAKSLEAENCATIDMPKNLDIKVKNFKLDNITGEGKEQFM</sequence>
<dbReference type="InterPro" id="IPR051922">
    <property type="entry name" value="Bact_Sporulation_Assoc"/>
</dbReference>
<dbReference type="PANTHER" id="PTHR30032:SF8">
    <property type="entry name" value="GERMINATION-SPECIFIC N-ACETYLMURAMOYL-L-ALANINE AMIDASE"/>
    <property type="match status" value="1"/>
</dbReference>
<evidence type="ECO:0000313" key="3">
    <source>
        <dbReference type="Proteomes" id="UP000290273"/>
    </source>
</evidence>
<comment type="caution">
    <text evidence="2">The sequence shown here is derived from an EMBL/GenBank/DDBJ whole genome shotgun (WGS) entry which is preliminary data.</text>
</comment>
<proteinExistence type="predicted"/>
<accession>A0ABY0ER53</accession>
<feature type="signal peptide" evidence="1">
    <location>
        <begin position="1"/>
        <end position="20"/>
    </location>
</feature>
<feature type="chain" id="PRO_5045305526" evidence="1">
    <location>
        <begin position="21"/>
        <end position="592"/>
    </location>
</feature>
<dbReference type="InterPro" id="IPR007253">
    <property type="entry name" value="Cell_wall-bd_2"/>
</dbReference>
<protein>
    <submittedName>
        <fullName evidence="2">Cell wall-binding repeat-containing protein</fullName>
    </submittedName>
</protein>
<dbReference type="Proteomes" id="UP000290273">
    <property type="component" value="Unassembled WGS sequence"/>
</dbReference>
<gene>
    <name evidence="2" type="ORF">DP131_04470</name>
</gene>
<evidence type="ECO:0000313" key="2">
    <source>
        <dbReference type="EMBL" id="RXI57548.1"/>
    </source>
</evidence>
<dbReference type="PANTHER" id="PTHR30032">
    <property type="entry name" value="N-ACETYLMURAMOYL-L-ALANINE AMIDASE-RELATED"/>
    <property type="match status" value="1"/>
</dbReference>
<keyword evidence="1" id="KW-0732">Signal</keyword>
<evidence type="ECO:0000256" key="1">
    <source>
        <dbReference type="SAM" id="SignalP"/>
    </source>
</evidence>
<dbReference type="EMBL" id="QMAU01000020">
    <property type="protein sequence ID" value="RXI57548.1"/>
    <property type="molecule type" value="Genomic_DNA"/>
</dbReference>
<dbReference type="Pfam" id="PF04122">
    <property type="entry name" value="CW_binding_2"/>
    <property type="match status" value="3"/>
</dbReference>